<gene>
    <name evidence="2" type="ORF">P5673_012327</name>
</gene>
<organism evidence="2 3">
    <name type="scientific">Acropora cervicornis</name>
    <name type="common">Staghorn coral</name>
    <dbReference type="NCBI Taxonomy" id="6130"/>
    <lineage>
        <taxon>Eukaryota</taxon>
        <taxon>Metazoa</taxon>
        <taxon>Cnidaria</taxon>
        <taxon>Anthozoa</taxon>
        <taxon>Hexacorallia</taxon>
        <taxon>Scleractinia</taxon>
        <taxon>Astrocoeniina</taxon>
        <taxon>Acroporidae</taxon>
        <taxon>Acropora</taxon>
    </lineage>
</organism>
<comment type="caution">
    <text evidence="2">The sequence shown here is derived from an EMBL/GenBank/DDBJ whole genome shotgun (WGS) entry which is preliminary data.</text>
</comment>
<dbReference type="AlphaFoldDB" id="A0AAD9QMQ8"/>
<protein>
    <recommendedName>
        <fullName evidence="1">Protein kinase domain-containing protein</fullName>
    </recommendedName>
</protein>
<dbReference type="InterPro" id="IPR000719">
    <property type="entry name" value="Prot_kinase_dom"/>
</dbReference>
<dbReference type="InterPro" id="IPR011009">
    <property type="entry name" value="Kinase-like_dom_sf"/>
</dbReference>
<dbReference type="PROSITE" id="PS50011">
    <property type="entry name" value="PROTEIN_KINASE_DOM"/>
    <property type="match status" value="1"/>
</dbReference>
<dbReference type="SUPFAM" id="SSF56112">
    <property type="entry name" value="Protein kinase-like (PK-like)"/>
    <property type="match status" value="1"/>
</dbReference>
<sequence length="91" mass="10240">MNNIGFLHDDIRANNVLLDIADGAFNPVIIAFYKSLPMGSAKGPKIMSQEKQKKYMEEFPHIAPEVVTSKSGQSRKSDIYSFRKVVKSMFS</sequence>
<dbReference type="GO" id="GO:0004672">
    <property type="term" value="F:protein kinase activity"/>
    <property type="evidence" value="ECO:0007669"/>
    <property type="project" value="InterPro"/>
</dbReference>
<feature type="domain" description="Protein kinase" evidence="1">
    <location>
        <begin position="1"/>
        <end position="91"/>
    </location>
</feature>
<reference evidence="2" key="1">
    <citation type="journal article" date="2023" name="G3 (Bethesda)">
        <title>Whole genome assembly and annotation of the endangered Caribbean coral Acropora cervicornis.</title>
        <authorList>
            <person name="Selwyn J.D."/>
            <person name="Vollmer S.V."/>
        </authorList>
    </citation>
    <scope>NUCLEOTIDE SEQUENCE</scope>
    <source>
        <strain evidence="2">K2</strain>
    </source>
</reference>
<proteinExistence type="predicted"/>
<dbReference type="Gene3D" id="1.10.510.10">
    <property type="entry name" value="Transferase(Phosphotransferase) domain 1"/>
    <property type="match status" value="1"/>
</dbReference>
<dbReference type="GO" id="GO:0005524">
    <property type="term" value="F:ATP binding"/>
    <property type="evidence" value="ECO:0007669"/>
    <property type="project" value="InterPro"/>
</dbReference>
<evidence type="ECO:0000313" key="2">
    <source>
        <dbReference type="EMBL" id="KAK2564101.1"/>
    </source>
</evidence>
<name>A0AAD9QMQ8_ACRCE</name>
<keyword evidence="3" id="KW-1185">Reference proteome</keyword>
<accession>A0AAD9QMQ8</accession>
<dbReference type="Proteomes" id="UP001249851">
    <property type="component" value="Unassembled WGS sequence"/>
</dbReference>
<dbReference type="EMBL" id="JARQWQ010000023">
    <property type="protein sequence ID" value="KAK2564101.1"/>
    <property type="molecule type" value="Genomic_DNA"/>
</dbReference>
<evidence type="ECO:0000259" key="1">
    <source>
        <dbReference type="PROSITE" id="PS50011"/>
    </source>
</evidence>
<evidence type="ECO:0000313" key="3">
    <source>
        <dbReference type="Proteomes" id="UP001249851"/>
    </source>
</evidence>
<reference evidence="2" key="2">
    <citation type="journal article" date="2023" name="Science">
        <title>Genomic signatures of disease resistance in endangered staghorn corals.</title>
        <authorList>
            <person name="Vollmer S.V."/>
            <person name="Selwyn J.D."/>
            <person name="Despard B.A."/>
            <person name="Roesel C.L."/>
        </authorList>
    </citation>
    <scope>NUCLEOTIDE SEQUENCE</scope>
    <source>
        <strain evidence="2">K2</strain>
    </source>
</reference>